<dbReference type="Pfam" id="PF20150">
    <property type="entry name" value="2EXR"/>
    <property type="match status" value="1"/>
</dbReference>
<organism evidence="2 3">
    <name type="scientific">Hyaloscypha variabilis (strain UAMH 11265 / GT02V1 / F)</name>
    <name type="common">Meliniomyces variabilis</name>
    <dbReference type="NCBI Taxonomy" id="1149755"/>
    <lineage>
        <taxon>Eukaryota</taxon>
        <taxon>Fungi</taxon>
        <taxon>Dikarya</taxon>
        <taxon>Ascomycota</taxon>
        <taxon>Pezizomycotina</taxon>
        <taxon>Leotiomycetes</taxon>
        <taxon>Helotiales</taxon>
        <taxon>Hyaloscyphaceae</taxon>
        <taxon>Hyaloscypha</taxon>
        <taxon>Hyaloscypha variabilis</taxon>
    </lineage>
</organism>
<keyword evidence="3" id="KW-1185">Reference proteome</keyword>
<evidence type="ECO:0000313" key="2">
    <source>
        <dbReference type="EMBL" id="PMD31135.1"/>
    </source>
</evidence>
<proteinExistence type="predicted"/>
<dbReference type="Proteomes" id="UP000235786">
    <property type="component" value="Unassembled WGS sequence"/>
</dbReference>
<dbReference type="PANTHER" id="PTHR35910">
    <property type="entry name" value="2EXR DOMAIN-CONTAINING PROTEIN"/>
    <property type="match status" value="1"/>
</dbReference>
<dbReference type="AlphaFoldDB" id="A0A2J6QXZ3"/>
<dbReference type="OrthoDB" id="3473305at2759"/>
<sequence>MSSPSRTFTLFPQLLPEIRLLIWEHALQPRIITFSCTLYSFNVRNAPQALYLVGGDAPFSHFTMDVPQRPTSPYYIVQCYPDDVASPPLLGTCHESREVALRHGYKPWLIENESLGTREVMWNPELDVISLAMAEKSLQVDELCVDVFVSLFPEQTREIRRLIVESEHHHLWTVEHACEWARIFDFHNLVELVGLVGLTRNTQRAATAVRNCLELAKEQRLARMETGCKEYQRLDRWFPESIRAVGDEDDVLNEESGAYRWH</sequence>
<dbReference type="InterPro" id="IPR045518">
    <property type="entry name" value="2EXR"/>
</dbReference>
<dbReference type="EMBL" id="KZ613964">
    <property type="protein sequence ID" value="PMD31135.1"/>
    <property type="molecule type" value="Genomic_DNA"/>
</dbReference>
<evidence type="ECO:0000313" key="3">
    <source>
        <dbReference type="Proteomes" id="UP000235786"/>
    </source>
</evidence>
<dbReference type="PANTHER" id="PTHR35910:SF6">
    <property type="entry name" value="2EXR DOMAIN-CONTAINING PROTEIN"/>
    <property type="match status" value="1"/>
</dbReference>
<evidence type="ECO:0000259" key="1">
    <source>
        <dbReference type="Pfam" id="PF20150"/>
    </source>
</evidence>
<reference evidence="2 3" key="1">
    <citation type="submission" date="2016-04" db="EMBL/GenBank/DDBJ databases">
        <title>A degradative enzymes factory behind the ericoid mycorrhizal symbiosis.</title>
        <authorList>
            <consortium name="DOE Joint Genome Institute"/>
            <person name="Martino E."/>
            <person name="Morin E."/>
            <person name="Grelet G."/>
            <person name="Kuo A."/>
            <person name="Kohler A."/>
            <person name="Daghino S."/>
            <person name="Barry K."/>
            <person name="Choi C."/>
            <person name="Cichocki N."/>
            <person name="Clum A."/>
            <person name="Copeland A."/>
            <person name="Hainaut M."/>
            <person name="Haridas S."/>
            <person name="Labutti K."/>
            <person name="Lindquist E."/>
            <person name="Lipzen A."/>
            <person name="Khouja H.-R."/>
            <person name="Murat C."/>
            <person name="Ohm R."/>
            <person name="Olson A."/>
            <person name="Spatafora J."/>
            <person name="Veneault-Fourrey C."/>
            <person name="Henrissat B."/>
            <person name="Grigoriev I."/>
            <person name="Martin F."/>
            <person name="Perotto S."/>
        </authorList>
    </citation>
    <scope>NUCLEOTIDE SEQUENCE [LARGE SCALE GENOMIC DNA]</scope>
    <source>
        <strain evidence="2 3">F</strain>
    </source>
</reference>
<gene>
    <name evidence="2" type="ORF">L207DRAFT_519777</name>
</gene>
<accession>A0A2J6QXZ3</accession>
<feature type="domain" description="2EXR" evidence="1">
    <location>
        <begin position="8"/>
        <end position="129"/>
    </location>
</feature>
<protein>
    <recommendedName>
        <fullName evidence="1">2EXR domain-containing protein</fullName>
    </recommendedName>
</protein>
<name>A0A2J6QXZ3_HYAVF</name>